<reference evidence="2" key="1">
    <citation type="submission" date="2020-05" db="EMBL/GenBank/DDBJ databases">
        <authorList>
            <person name="Chiriac C."/>
            <person name="Salcher M."/>
            <person name="Ghai R."/>
            <person name="Kavagutti S V."/>
        </authorList>
    </citation>
    <scope>NUCLEOTIDE SEQUENCE</scope>
</reference>
<feature type="region of interest" description="Disordered" evidence="1">
    <location>
        <begin position="1"/>
        <end position="20"/>
    </location>
</feature>
<dbReference type="Gene3D" id="1.10.10.10">
    <property type="entry name" value="Winged helix-like DNA-binding domain superfamily/Winged helix DNA-binding domain"/>
    <property type="match status" value="1"/>
</dbReference>
<dbReference type="AlphaFoldDB" id="A0A6J5Y978"/>
<sequence length="161" mass="17609">MTEMSETEGSGETSGIDPIVLPGDSRLGATARLAISIHGVPAVRLGDTDVRFATRHAQLALYLLVIAGPEGIPADQLIATLWQGAVPKRAANSMRTMLWQIRRSLGQESWRLRRSRGMVLFDLDGVQLDFEPGSELRRDQILTGWAFRIPPAIQPLLIVAA</sequence>
<dbReference type="InterPro" id="IPR016032">
    <property type="entry name" value="Sig_transdc_resp-reg_C-effctor"/>
</dbReference>
<name>A0A6J5Y978_9ZZZZ</name>
<dbReference type="InterPro" id="IPR036388">
    <property type="entry name" value="WH-like_DNA-bd_sf"/>
</dbReference>
<dbReference type="PANTHER" id="PTHR35807">
    <property type="entry name" value="TRANSCRIPTIONAL REGULATOR REDD-RELATED"/>
    <property type="match status" value="1"/>
</dbReference>
<feature type="compositionally biased region" description="Low complexity" evidence="1">
    <location>
        <begin position="1"/>
        <end position="15"/>
    </location>
</feature>
<protein>
    <submittedName>
        <fullName evidence="2">Unannotated protein</fullName>
    </submittedName>
</protein>
<gene>
    <name evidence="2" type="ORF">UFOPK1392_00447</name>
</gene>
<proteinExistence type="predicted"/>
<evidence type="ECO:0000256" key="1">
    <source>
        <dbReference type="SAM" id="MobiDB-lite"/>
    </source>
</evidence>
<dbReference type="GO" id="GO:0003677">
    <property type="term" value="F:DNA binding"/>
    <property type="evidence" value="ECO:0007669"/>
    <property type="project" value="InterPro"/>
</dbReference>
<dbReference type="InterPro" id="IPR051677">
    <property type="entry name" value="AfsR-DnrI-RedD_regulator"/>
</dbReference>
<dbReference type="SUPFAM" id="SSF46894">
    <property type="entry name" value="C-terminal effector domain of the bipartite response regulators"/>
    <property type="match status" value="1"/>
</dbReference>
<dbReference type="EMBL" id="CAEMXZ010000012">
    <property type="protein sequence ID" value="CAB4322710.1"/>
    <property type="molecule type" value="Genomic_DNA"/>
</dbReference>
<accession>A0A6J5Y978</accession>
<dbReference type="GO" id="GO:0006355">
    <property type="term" value="P:regulation of DNA-templated transcription"/>
    <property type="evidence" value="ECO:0007669"/>
    <property type="project" value="InterPro"/>
</dbReference>
<organism evidence="2">
    <name type="scientific">freshwater metagenome</name>
    <dbReference type="NCBI Taxonomy" id="449393"/>
    <lineage>
        <taxon>unclassified sequences</taxon>
        <taxon>metagenomes</taxon>
        <taxon>ecological metagenomes</taxon>
    </lineage>
</organism>
<evidence type="ECO:0000313" key="2">
    <source>
        <dbReference type="EMBL" id="CAB4322710.1"/>
    </source>
</evidence>